<dbReference type="InterPro" id="IPR035892">
    <property type="entry name" value="C2_domain_sf"/>
</dbReference>
<dbReference type="EMBL" id="CAJNOL010000427">
    <property type="protein sequence ID" value="CAF1059594.1"/>
    <property type="molecule type" value="Genomic_DNA"/>
</dbReference>
<keyword evidence="1" id="KW-0812">Transmembrane</keyword>
<protein>
    <submittedName>
        <fullName evidence="2">Uncharacterized protein</fullName>
    </submittedName>
</protein>
<evidence type="ECO:0000256" key="1">
    <source>
        <dbReference type="SAM" id="Phobius"/>
    </source>
</evidence>
<accession>A0A814FLL0</accession>
<dbReference type="EMBL" id="CAJNOH010000281">
    <property type="protein sequence ID" value="CAF0982239.1"/>
    <property type="molecule type" value="Genomic_DNA"/>
</dbReference>
<sequence>MILSILFGIIVAVCLVSTLIFYVFIRSRENLRSSSMTSITGKQQIKYSLRPSFDTITKILNQDFSFRTSFSSGNRSSSTINDSEYNDFDSKKQHRSVESINVPITPLRSTSMVATLFQTPRSCISNRRQGSIVDATQMALIPFSLPIRNNNNDKYRRRSVAVCNNIIEPRENIITTNNLTLPCLLSFSIIYLKTSQIKIQFHSIQSLPLNIHFQQLTIKVKLTPDGKEKSIQIKKIIENQIIFEDENNQFFLLFSNIPFEKLNERILSMTISGKDQTKKTIHIGQIGKINFNQINQFENENRVEFLHAIEKIKPSSIELLISLEKNDDDQYIHVGLQRIKGLKIDQKKVDAKCYLQIILLDRHRSLLTQQTKTYRLQSSSFIIDQEHNFNIVTYNSNNFDRLMIMFNLYSNANHTNEYKCIGHVKIGSPLLCSGNGTIHWQQFKARKSFSMWHTLNKEQH</sequence>
<dbReference type="Proteomes" id="UP000663870">
    <property type="component" value="Unassembled WGS sequence"/>
</dbReference>
<reference evidence="2" key="1">
    <citation type="submission" date="2021-02" db="EMBL/GenBank/DDBJ databases">
        <authorList>
            <person name="Nowell W R."/>
        </authorList>
    </citation>
    <scope>NUCLEOTIDE SEQUENCE</scope>
</reference>
<keyword evidence="1" id="KW-1133">Transmembrane helix</keyword>
<evidence type="ECO:0000313" key="5">
    <source>
        <dbReference type="Proteomes" id="UP000663870"/>
    </source>
</evidence>
<evidence type="ECO:0000313" key="3">
    <source>
        <dbReference type="EMBL" id="CAF1059594.1"/>
    </source>
</evidence>
<evidence type="ECO:0000313" key="4">
    <source>
        <dbReference type="Proteomes" id="UP000663854"/>
    </source>
</evidence>
<proteinExistence type="predicted"/>
<evidence type="ECO:0000313" key="2">
    <source>
        <dbReference type="EMBL" id="CAF0982239.1"/>
    </source>
</evidence>
<dbReference type="Gene3D" id="2.60.40.150">
    <property type="entry name" value="C2 domain"/>
    <property type="match status" value="1"/>
</dbReference>
<dbReference type="AlphaFoldDB" id="A0A814FLL0"/>
<gene>
    <name evidence="3" type="ORF">JXQ802_LOCUS17096</name>
    <name evidence="2" type="ORF">PYM288_LOCUS13677</name>
</gene>
<dbReference type="Proteomes" id="UP000663854">
    <property type="component" value="Unassembled WGS sequence"/>
</dbReference>
<organism evidence="2 4">
    <name type="scientific">Rotaria sordida</name>
    <dbReference type="NCBI Taxonomy" id="392033"/>
    <lineage>
        <taxon>Eukaryota</taxon>
        <taxon>Metazoa</taxon>
        <taxon>Spiralia</taxon>
        <taxon>Gnathifera</taxon>
        <taxon>Rotifera</taxon>
        <taxon>Eurotatoria</taxon>
        <taxon>Bdelloidea</taxon>
        <taxon>Philodinida</taxon>
        <taxon>Philodinidae</taxon>
        <taxon>Rotaria</taxon>
    </lineage>
</organism>
<feature type="transmembrane region" description="Helical" evidence="1">
    <location>
        <begin position="6"/>
        <end position="25"/>
    </location>
</feature>
<keyword evidence="5" id="KW-1185">Reference proteome</keyword>
<comment type="caution">
    <text evidence="2">The sequence shown here is derived from an EMBL/GenBank/DDBJ whole genome shotgun (WGS) entry which is preliminary data.</text>
</comment>
<name>A0A814FLL0_9BILA</name>
<keyword evidence="1" id="KW-0472">Membrane</keyword>